<evidence type="ECO:0000313" key="1">
    <source>
        <dbReference type="EMBL" id="MDT3402290.1"/>
    </source>
</evidence>
<dbReference type="Proteomes" id="UP001258315">
    <property type="component" value="Unassembled WGS sequence"/>
</dbReference>
<dbReference type="RefSeq" id="WP_311948623.1">
    <property type="nucleotide sequence ID" value="NZ_JAVLVU010000001.1"/>
</dbReference>
<organism evidence="1 2">
    <name type="scientific">Mucilaginibacter terrae</name>
    <dbReference type="NCBI Taxonomy" id="1955052"/>
    <lineage>
        <taxon>Bacteria</taxon>
        <taxon>Pseudomonadati</taxon>
        <taxon>Bacteroidota</taxon>
        <taxon>Sphingobacteriia</taxon>
        <taxon>Sphingobacteriales</taxon>
        <taxon>Sphingobacteriaceae</taxon>
        <taxon>Mucilaginibacter</taxon>
    </lineage>
</organism>
<reference evidence="2" key="1">
    <citation type="submission" date="2023-07" db="EMBL/GenBank/DDBJ databases">
        <title>Functional and genomic diversity of the sorghum phyllosphere microbiome.</title>
        <authorList>
            <person name="Shade A."/>
        </authorList>
    </citation>
    <scope>NUCLEOTIDE SEQUENCE [LARGE SCALE GENOMIC DNA]</scope>
    <source>
        <strain evidence="2">SORGH_AS_0422</strain>
    </source>
</reference>
<comment type="caution">
    <text evidence="1">The sequence shown here is derived from an EMBL/GenBank/DDBJ whole genome shotgun (WGS) entry which is preliminary data.</text>
</comment>
<protein>
    <recommendedName>
        <fullName evidence="3">DUF4384 domain-containing protein</fullName>
    </recommendedName>
</protein>
<gene>
    <name evidence="1" type="ORF">QE417_001362</name>
</gene>
<evidence type="ECO:0000313" key="2">
    <source>
        <dbReference type="Proteomes" id="UP001258315"/>
    </source>
</evidence>
<keyword evidence="2" id="KW-1185">Reference proteome</keyword>
<evidence type="ECO:0008006" key="3">
    <source>
        <dbReference type="Google" id="ProtNLM"/>
    </source>
</evidence>
<dbReference type="EMBL" id="JAVLVU010000001">
    <property type="protein sequence ID" value="MDT3402290.1"/>
    <property type="molecule type" value="Genomic_DNA"/>
</dbReference>
<sequence length="288" mass="32830">MSILVPIIPKAPHMMRYVFLSIFLCCNVLVNNAFSQFRQPQFQICKTPAIIGHRLIDSVNLLIAAVPKRADALSIINAALKNKRYKGTLITMQEITGKNSYRILQFYLGNSTHADEKMLTRTVSRGQDETIYYTRDFKSSLKGRVCLLDTLRISIILYDEPYPLEQYYLLMENGLRQRSRISLPVDANGKLQVFASPMEPQTKPSDWKCELFNKAGTGSLASFGLHICTLDEKNQLRQQIRLLLSMNGKEIASNRSLMVPYLLLFAEASIGTIKNSDLEAWLNRQKFQ</sequence>
<name>A0ABU3GUG9_9SPHI</name>
<proteinExistence type="predicted"/>
<accession>A0ABU3GUG9</accession>